<protein>
    <submittedName>
        <fullName evidence="2">Uncharacterized protein</fullName>
    </submittedName>
</protein>
<feature type="compositionally biased region" description="Acidic residues" evidence="1">
    <location>
        <begin position="17"/>
        <end position="33"/>
    </location>
</feature>
<dbReference type="Proteomes" id="UP000298030">
    <property type="component" value="Unassembled WGS sequence"/>
</dbReference>
<evidence type="ECO:0000313" key="2">
    <source>
        <dbReference type="EMBL" id="TEB10668.1"/>
    </source>
</evidence>
<proteinExistence type="predicted"/>
<name>A0A4Y7RNU8_COPMI</name>
<feature type="compositionally biased region" description="Acidic residues" evidence="1">
    <location>
        <begin position="93"/>
        <end position="108"/>
    </location>
</feature>
<feature type="region of interest" description="Disordered" evidence="1">
    <location>
        <begin position="160"/>
        <end position="202"/>
    </location>
</feature>
<evidence type="ECO:0000313" key="3">
    <source>
        <dbReference type="Proteomes" id="UP000298030"/>
    </source>
</evidence>
<accession>A0A4Y7RNU8</accession>
<sequence>MYNPTLSGIRAQSQNLSEDEDEADEEADEEAEEEPVKATAPQTAPAFVICEDGDDKATQQGVEKASAPKRAPLGPKRMPSFMPSSNLKRDRDESDDQDSECSDEENDENKDSWVPSKKRRISGYYGANDDKAPIVSASQMRTTVSMNMKSMSRARTVPFCLFPKDPVPKSAKTRRSKRFSPSSRNPLLALPSLRGVPPSRFT</sequence>
<evidence type="ECO:0000256" key="1">
    <source>
        <dbReference type="SAM" id="MobiDB-lite"/>
    </source>
</evidence>
<feature type="compositionally biased region" description="Polar residues" evidence="1">
    <location>
        <begin position="1"/>
        <end position="16"/>
    </location>
</feature>
<organism evidence="2 3">
    <name type="scientific">Coprinellus micaceus</name>
    <name type="common">Glistening ink-cap mushroom</name>
    <name type="synonym">Coprinus micaceus</name>
    <dbReference type="NCBI Taxonomy" id="71717"/>
    <lineage>
        <taxon>Eukaryota</taxon>
        <taxon>Fungi</taxon>
        <taxon>Dikarya</taxon>
        <taxon>Basidiomycota</taxon>
        <taxon>Agaricomycotina</taxon>
        <taxon>Agaricomycetes</taxon>
        <taxon>Agaricomycetidae</taxon>
        <taxon>Agaricales</taxon>
        <taxon>Agaricineae</taxon>
        <taxon>Psathyrellaceae</taxon>
        <taxon>Coprinellus</taxon>
    </lineage>
</organism>
<gene>
    <name evidence="2" type="ORF">FA13DRAFT_1013572</name>
</gene>
<dbReference type="EMBL" id="QPFP01000464">
    <property type="protein sequence ID" value="TEB10668.1"/>
    <property type="molecule type" value="Genomic_DNA"/>
</dbReference>
<reference evidence="2 3" key="1">
    <citation type="journal article" date="2019" name="Nat. Ecol. Evol.">
        <title>Megaphylogeny resolves global patterns of mushroom evolution.</title>
        <authorList>
            <person name="Varga T."/>
            <person name="Krizsan K."/>
            <person name="Foldi C."/>
            <person name="Dima B."/>
            <person name="Sanchez-Garcia M."/>
            <person name="Sanchez-Ramirez S."/>
            <person name="Szollosi G.J."/>
            <person name="Szarkandi J.G."/>
            <person name="Papp V."/>
            <person name="Albert L."/>
            <person name="Andreopoulos W."/>
            <person name="Angelini C."/>
            <person name="Antonin V."/>
            <person name="Barry K.W."/>
            <person name="Bougher N.L."/>
            <person name="Buchanan P."/>
            <person name="Buyck B."/>
            <person name="Bense V."/>
            <person name="Catcheside P."/>
            <person name="Chovatia M."/>
            <person name="Cooper J."/>
            <person name="Damon W."/>
            <person name="Desjardin D."/>
            <person name="Finy P."/>
            <person name="Geml J."/>
            <person name="Haridas S."/>
            <person name="Hughes K."/>
            <person name="Justo A."/>
            <person name="Karasinski D."/>
            <person name="Kautmanova I."/>
            <person name="Kiss B."/>
            <person name="Kocsube S."/>
            <person name="Kotiranta H."/>
            <person name="LaButti K.M."/>
            <person name="Lechner B.E."/>
            <person name="Liimatainen K."/>
            <person name="Lipzen A."/>
            <person name="Lukacs Z."/>
            <person name="Mihaltcheva S."/>
            <person name="Morgado L.N."/>
            <person name="Niskanen T."/>
            <person name="Noordeloos M.E."/>
            <person name="Ohm R.A."/>
            <person name="Ortiz-Santana B."/>
            <person name="Ovrebo C."/>
            <person name="Racz N."/>
            <person name="Riley R."/>
            <person name="Savchenko A."/>
            <person name="Shiryaev A."/>
            <person name="Soop K."/>
            <person name="Spirin V."/>
            <person name="Szebenyi C."/>
            <person name="Tomsovsky M."/>
            <person name="Tulloss R.E."/>
            <person name="Uehling J."/>
            <person name="Grigoriev I.V."/>
            <person name="Vagvolgyi C."/>
            <person name="Papp T."/>
            <person name="Martin F.M."/>
            <person name="Miettinen O."/>
            <person name="Hibbett D.S."/>
            <person name="Nagy L.G."/>
        </authorList>
    </citation>
    <scope>NUCLEOTIDE SEQUENCE [LARGE SCALE GENOMIC DNA]</scope>
    <source>
        <strain evidence="2 3">FP101781</strain>
    </source>
</reference>
<keyword evidence="3" id="KW-1185">Reference proteome</keyword>
<comment type="caution">
    <text evidence="2">The sequence shown here is derived from an EMBL/GenBank/DDBJ whole genome shotgun (WGS) entry which is preliminary data.</text>
</comment>
<dbReference type="AlphaFoldDB" id="A0A4Y7RNU8"/>
<feature type="region of interest" description="Disordered" evidence="1">
    <location>
        <begin position="1"/>
        <end position="130"/>
    </location>
</feature>